<dbReference type="PANTHER" id="PTHR11102:SF160">
    <property type="entry name" value="ERAD-ASSOCIATED E3 UBIQUITIN-PROTEIN LIGASE COMPONENT HRD3"/>
    <property type="match status" value="1"/>
</dbReference>
<dbReference type="PANTHER" id="PTHR11102">
    <property type="entry name" value="SEL-1-LIKE PROTEIN"/>
    <property type="match status" value="1"/>
</dbReference>
<organism evidence="3 4">
    <name type="scientific">Linnemannia elongata AG-77</name>
    <dbReference type="NCBI Taxonomy" id="1314771"/>
    <lineage>
        <taxon>Eukaryota</taxon>
        <taxon>Fungi</taxon>
        <taxon>Fungi incertae sedis</taxon>
        <taxon>Mucoromycota</taxon>
        <taxon>Mortierellomycotina</taxon>
        <taxon>Mortierellomycetes</taxon>
        <taxon>Mortierellales</taxon>
        <taxon>Mortierellaceae</taxon>
        <taxon>Linnemannia</taxon>
    </lineage>
</organism>
<dbReference type="STRING" id="1314771.A0A197JPD6"/>
<dbReference type="InterPro" id="IPR019734">
    <property type="entry name" value="TPR_rpt"/>
</dbReference>
<dbReference type="Gene3D" id="1.25.40.10">
    <property type="entry name" value="Tetratricopeptide repeat domain"/>
    <property type="match status" value="3"/>
</dbReference>
<dbReference type="InterPro" id="IPR050767">
    <property type="entry name" value="Sel1_AlgK"/>
</dbReference>
<dbReference type="Proteomes" id="UP000078512">
    <property type="component" value="Unassembled WGS sequence"/>
</dbReference>
<dbReference type="SUPFAM" id="SSF81901">
    <property type="entry name" value="HCP-like"/>
    <property type="match status" value="2"/>
</dbReference>
<comment type="similarity">
    <text evidence="1">Belongs to the sel-1 family.</text>
</comment>
<feature type="non-terminal residue" evidence="3">
    <location>
        <position position="348"/>
    </location>
</feature>
<feature type="non-terminal residue" evidence="3">
    <location>
        <position position="1"/>
    </location>
</feature>
<dbReference type="OrthoDB" id="272077at2759"/>
<dbReference type="PROSITE" id="PS50005">
    <property type="entry name" value="TPR"/>
    <property type="match status" value="1"/>
</dbReference>
<keyword evidence="4" id="KW-1185">Reference proteome</keyword>
<feature type="repeat" description="TPR" evidence="2">
    <location>
        <begin position="46"/>
        <end position="79"/>
    </location>
</feature>
<dbReference type="Pfam" id="PF08238">
    <property type="entry name" value="Sel1"/>
    <property type="match status" value="7"/>
</dbReference>
<dbReference type="Pfam" id="PF13432">
    <property type="entry name" value="TPR_16"/>
    <property type="match status" value="1"/>
</dbReference>
<dbReference type="SMART" id="SM00671">
    <property type="entry name" value="SEL1"/>
    <property type="match status" value="9"/>
</dbReference>
<dbReference type="InterPro" id="IPR011990">
    <property type="entry name" value="TPR-like_helical_dom_sf"/>
</dbReference>
<gene>
    <name evidence="3" type="ORF">K457DRAFT_60226</name>
</gene>
<name>A0A197JPD6_9FUNG</name>
<reference evidence="3 4" key="1">
    <citation type="submission" date="2016-05" db="EMBL/GenBank/DDBJ databases">
        <title>Genome sequencing reveals origins of a unique bacterial endosymbiosis in the earliest lineages of terrestrial Fungi.</title>
        <authorList>
            <consortium name="DOE Joint Genome Institute"/>
            <person name="Uehling J."/>
            <person name="Gryganskyi A."/>
            <person name="Hameed K."/>
            <person name="Tschaplinski T."/>
            <person name="Misztal P."/>
            <person name="Wu S."/>
            <person name="Desiro A."/>
            <person name="Vande Pol N."/>
            <person name="Du Z.-Y."/>
            <person name="Zienkiewicz A."/>
            <person name="Zienkiewicz K."/>
            <person name="Morin E."/>
            <person name="Tisserant E."/>
            <person name="Splivallo R."/>
            <person name="Hainaut M."/>
            <person name="Henrissat B."/>
            <person name="Ohm R."/>
            <person name="Kuo A."/>
            <person name="Yan J."/>
            <person name="Lipzen A."/>
            <person name="Nolan M."/>
            <person name="Labutti K."/>
            <person name="Barry K."/>
            <person name="Goldstein A."/>
            <person name="Labbe J."/>
            <person name="Schadt C."/>
            <person name="Tuskan G."/>
            <person name="Grigoriev I."/>
            <person name="Martin F."/>
            <person name="Vilgalys R."/>
            <person name="Bonito G."/>
        </authorList>
    </citation>
    <scope>NUCLEOTIDE SEQUENCE [LARGE SCALE GENOMIC DNA]</scope>
    <source>
        <strain evidence="3 4">AG-77</strain>
    </source>
</reference>
<protein>
    <submittedName>
        <fullName evidence="3">HCP-like protein</fullName>
    </submittedName>
</protein>
<accession>A0A197JPD6</accession>
<evidence type="ECO:0000313" key="3">
    <source>
        <dbReference type="EMBL" id="OAQ26828.1"/>
    </source>
</evidence>
<evidence type="ECO:0000256" key="1">
    <source>
        <dbReference type="ARBA" id="ARBA00038101"/>
    </source>
</evidence>
<keyword evidence="2" id="KW-0802">TPR repeat</keyword>
<evidence type="ECO:0000313" key="4">
    <source>
        <dbReference type="Proteomes" id="UP000078512"/>
    </source>
</evidence>
<proteinExistence type="inferred from homology"/>
<sequence>YARQASHHHSVGSYLMGQMYRKGYGVEMNQGEADRWDLRAAEGGFSVSQHYIGLRYFQVGNYTEALRWYRKAAEQGDREGEFKLGLMHYYGYGVCKNPREAEAWMRKAADREYTPAATGMGIICLEQERYPEAMTWCLRAREDPISEYHIGCLFRYGLGVLPNYVTAMEWFQRSAEKKYSLAEYAIGWMYHNGVSVSKDLEEAKKWYRKAKEHGHLDAANDLGHREAQYAMGVHYHDQGDDTAAESWYSKAAQKGCLKAWSKLGGIFFNKRRYVEALENYTKAESAGDARAQYWLGEIYYQRQDDKLAFEWFYKAAVRGDVDAEYSVGYMYHHGRGVAPSFEEAEKWY</sequence>
<dbReference type="InterPro" id="IPR006597">
    <property type="entry name" value="Sel1-like"/>
</dbReference>
<evidence type="ECO:0000256" key="2">
    <source>
        <dbReference type="PROSITE-ProRule" id="PRU00339"/>
    </source>
</evidence>
<dbReference type="AlphaFoldDB" id="A0A197JPD6"/>
<dbReference type="EMBL" id="KV442063">
    <property type="protein sequence ID" value="OAQ26828.1"/>
    <property type="molecule type" value="Genomic_DNA"/>
</dbReference>